<comment type="caution">
    <text evidence="1">The sequence shown here is derived from an EMBL/GenBank/DDBJ whole genome shotgun (WGS) entry which is preliminary data.</text>
</comment>
<dbReference type="EMBL" id="BAAAPB010000003">
    <property type="protein sequence ID" value="GAA1966952.1"/>
    <property type="molecule type" value="Genomic_DNA"/>
</dbReference>
<dbReference type="Proteomes" id="UP001500571">
    <property type="component" value="Unassembled WGS sequence"/>
</dbReference>
<accession>A0ABN2RCD2</accession>
<reference evidence="1 2" key="1">
    <citation type="journal article" date="2019" name="Int. J. Syst. Evol. Microbiol.">
        <title>The Global Catalogue of Microorganisms (GCM) 10K type strain sequencing project: providing services to taxonomists for standard genome sequencing and annotation.</title>
        <authorList>
            <consortium name="The Broad Institute Genomics Platform"/>
            <consortium name="The Broad Institute Genome Sequencing Center for Infectious Disease"/>
            <person name="Wu L."/>
            <person name="Ma J."/>
        </authorList>
    </citation>
    <scope>NUCLEOTIDE SEQUENCE [LARGE SCALE GENOMIC DNA]</scope>
    <source>
        <strain evidence="1 2">JCM 15309</strain>
    </source>
</reference>
<evidence type="ECO:0000313" key="2">
    <source>
        <dbReference type="Proteomes" id="UP001500571"/>
    </source>
</evidence>
<proteinExistence type="predicted"/>
<evidence type="ECO:0008006" key="3">
    <source>
        <dbReference type="Google" id="ProtNLM"/>
    </source>
</evidence>
<keyword evidence="2" id="KW-1185">Reference proteome</keyword>
<dbReference type="RefSeq" id="WP_344045945.1">
    <property type="nucleotide sequence ID" value="NZ_BAAAPB010000003.1"/>
</dbReference>
<evidence type="ECO:0000313" key="1">
    <source>
        <dbReference type="EMBL" id="GAA1966952.1"/>
    </source>
</evidence>
<protein>
    <recommendedName>
        <fullName evidence="3">ABM domain-containing protein</fullName>
    </recommendedName>
</protein>
<name>A0ABN2RCD2_9ACTN</name>
<sequence length="121" mass="12700">MYGITTHVSAPSDTYHAVHRAVMSVAEEQGAGEGLVVHLAYATEEGFDIVEVWESREHADAFNADVMPTAMERAGLPGDGPEPRVEEFEPIGVLVPAVPAVPTVPSVPEAPVVADEPIAGS</sequence>
<gene>
    <name evidence="1" type="ORF">GCM10009798_29100</name>
</gene>
<organism evidence="1 2">
    <name type="scientific">Nocardioides panacihumi</name>
    <dbReference type="NCBI Taxonomy" id="400774"/>
    <lineage>
        <taxon>Bacteria</taxon>
        <taxon>Bacillati</taxon>
        <taxon>Actinomycetota</taxon>
        <taxon>Actinomycetes</taxon>
        <taxon>Propionibacteriales</taxon>
        <taxon>Nocardioidaceae</taxon>
        <taxon>Nocardioides</taxon>
    </lineage>
</organism>